<feature type="transmembrane region" description="Helical" evidence="1">
    <location>
        <begin position="214"/>
        <end position="233"/>
    </location>
</feature>
<evidence type="ECO:0000313" key="2">
    <source>
        <dbReference type="EMBL" id="GAA5193858.1"/>
    </source>
</evidence>
<dbReference type="EMBL" id="BAABJQ010000020">
    <property type="protein sequence ID" value="GAA5193858.1"/>
    <property type="molecule type" value="Genomic_DNA"/>
</dbReference>
<reference evidence="3" key="1">
    <citation type="journal article" date="2019" name="Int. J. Syst. Evol. Microbiol.">
        <title>The Global Catalogue of Microorganisms (GCM) 10K type strain sequencing project: providing services to taxonomists for standard genome sequencing and annotation.</title>
        <authorList>
            <consortium name="The Broad Institute Genomics Platform"/>
            <consortium name="The Broad Institute Genome Sequencing Center for Infectious Disease"/>
            <person name="Wu L."/>
            <person name="Ma J."/>
        </authorList>
    </citation>
    <scope>NUCLEOTIDE SEQUENCE [LARGE SCALE GENOMIC DNA]</scope>
    <source>
        <strain evidence="3">JCM 18304</strain>
    </source>
</reference>
<accession>A0ABP9SBK4</accession>
<dbReference type="RefSeq" id="WP_345634700.1">
    <property type="nucleotide sequence ID" value="NZ_BAABJQ010000020.1"/>
</dbReference>
<keyword evidence="1" id="KW-0472">Membrane</keyword>
<feature type="transmembrane region" description="Helical" evidence="1">
    <location>
        <begin position="143"/>
        <end position="163"/>
    </location>
</feature>
<feature type="transmembrane region" description="Helical" evidence="1">
    <location>
        <begin position="310"/>
        <end position="329"/>
    </location>
</feature>
<comment type="caution">
    <text evidence="2">The sequence shown here is derived from an EMBL/GenBank/DDBJ whole genome shotgun (WGS) entry which is preliminary data.</text>
</comment>
<feature type="transmembrane region" description="Helical" evidence="1">
    <location>
        <begin position="85"/>
        <end position="105"/>
    </location>
</feature>
<protein>
    <submittedName>
        <fullName evidence="2">Low temperature requirement protein A</fullName>
    </submittedName>
</protein>
<feature type="transmembrane region" description="Helical" evidence="1">
    <location>
        <begin position="21"/>
        <end position="43"/>
    </location>
</feature>
<dbReference type="Pfam" id="PF06772">
    <property type="entry name" value="LtrA"/>
    <property type="match status" value="1"/>
</dbReference>
<dbReference type="InterPro" id="IPR010640">
    <property type="entry name" value="Low_temperature_requirement_A"/>
</dbReference>
<sequence>MRPAPPASGLRRRDPEAQQRATLLELFFDLVFVGVLALTSMTLAGDPSWTGAAKAILPLMAVWWIWTVTTLLADFYDPQQRTIKILLAGIMLGTSQLAVTAPHAFAGGGLVFAATFVAIHLGRGVLLTSVQSYRKDYSASRRTLSFMSWFGASAVPWLVGGLVDERVRFALWGLALAIDYVGGGLRYPTPWLGRVPKAQYDRAGEHLGERYQQFMILALGDMILVGILVYARVPHGGGHAVAAVLSFFVTLLMYQIYVNRAGSILELVTVHRPGRHALWAPYTHVVMIIGIISTAAGFELVIRRPGGTTPPGWAGMIIGGPALFMMGRITFEYEVFGRWSWARVAFLAALVATAPVVVFFVSPLLAAAISAGALLGIAITDQLRVRARASHATSHRHGTPDA</sequence>
<keyword evidence="1" id="KW-1133">Transmembrane helix</keyword>
<dbReference type="PANTHER" id="PTHR36840:SF1">
    <property type="entry name" value="BLL5714 PROTEIN"/>
    <property type="match status" value="1"/>
</dbReference>
<keyword evidence="3" id="KW-1185">Reference proteome</keyword>
<evidence type="ECO:0000313" key="3">
    <source>
        <dbReference type="Proteomes" id="UP001501570"/>
    </source>
</evidence>
<proteinExistence type="predicted"/>
<feature type="transmembrane region" description="Helical" evidence="1">
    <location>
        <begin position="279"/>
        <end position="298"/>
    </location>
</feature>
<feature type="transmembrane region" description="Helical" evidence="1">
    <location>
        <begin position="364"/>
        <end position="380"/>
    </location>
</feature>
<keyword evidence="1" id="KW-0812">Transmembrane</keyword>
<feature type="transmembrane region" description="Helical" evidence="1">
    <location>
        <begin position="55"/>
        <end position="73"/>
    </location>
</feature>
<feature type="transmembrane region" description="Helical" evidence="1">
    <location>
        <begin position="239"/>
        <end position="258"/>
    </location>
</feature>
<dbReference type="PANTHER" id="PTHR36840">
    <property type="entry name" value="BLL5714 PROTEIN"/>
    <property type="match status" value="1"/>
</dbReference>
<name>A0ABP9SBK4_9ACTN</name>
<gene>
    <name evidence="2" type="ORF">GCM10023322_56800</name>
</gene>
<dbReference type="Proteomes" id="UP001501570">
    <property type="component" value="Unassembled WGS sequence"/>
</dbReference>
<feature type="transmembrane region" description="Helical" evidence="1">
    <location>
        <begin position="111"/>
        <end position="131"/>
    </location>
</feature>
<evidence type="ECO:0000256" key="1">
    <source>
        <dbReference type="SAM" id="Phobius"/>
    </source>
</evidence>
<organism evidence="2 3">
    <name type="scientific">Rugosimonospora acidiphila</name>
    <dbReference type="NCBI Taxonomy" id="556531"/>
    <lineage>
        <taxon>Bacteria</taxon>
        <taxon>Bacillati</taxon>
        <taxon>Actinomycetota</taxon>
        <taxon>Actinomycetes</taxon>
        <taxon>Micromonosporales</taxon>
        <taxon>Micromonosporaceae</taxon>
        <taxon>Rugosimonospora</taxon>
    </lineage>
</organism>